<protein>
    <submittedName>
        <fullName evidence="1">Uncharacterized protein</fullName>
    </submittedName>
</protein>
<name>A0AAD9ZEK1_9LECA</name>
<gene>
    <name evidence="1" type="ORF">OEA41_002158</name>
</gene>
<dbReference type="AlphaFoldDB" id="A0AAD9ZEK1"/>
<keyword evidence="2" id="KW-1185">Reference proteome</keyword>
<reference evidence="1" key="1">
    <citation type="submission" date="2022-11" db="EMBL/GenBank/DDBJ databases">
        <title>Chromosomal genome sequence assembly and mating type (MAT) locus characterization of the leprose asexual lichenized fungus Lepraria neglecta (Nyl.) Erichsen.</title>
        <authorList>
            <person name="Allen J.L."/>
            <person name="Pfeffer B."/>
        </authorList>
    </citation>
    <scope>NUCLEOTIDE SEQUENCE</scope>
    <source>
        <strain evidence="1">Allen 5258</strain>
    </source>
</reference>
<dbReference type="EMBL" id="JASNWA010000006">
    <property type="protein sequence ID" value="KAK3174912.1"/>
    <property type="molecule type" value="Genomic_DNA"/>
</dbReference>
<sequence>MSNFKTLDFQNYEESLWQEPNPTKQTLWHEPANRYGSIPEPLYRLRVSVLNNDQGRDDCPLRMFVYPTLECLKSATTAINDTFGGAFPKCKIQMGGIEGRGAKTTDEQMMAAMDDGRTESCVLRFETQSADETWAQFLKRLNNLEERWTLDTGEAEA</sequence>
<organism evidence="1 2">
    <name type="scientific">Lepraria neglecta</name>
    <dbReference type="NCBI Taxonomy" id="209136"/>
    <lineage>
        <taxon>Eukaryota</taxon>
        <taxon>Fungi</taxon>
        <taxon>Dikarya</taxon>
        <taxon>Ascomycota</taxon>
        <taxon>Pezizomycotina</taxon>
        <taxon>Lecanoromycetes</taxon>
        <taxon>OSLEUM clade</taxon>
        <taxon>Lecanoromycetidae</taxon>
        <taxon>Lecanorales</taxon>
        <taxon>Lecanorineae</taxon>
        <taxon>Stereocaulaceae</taxon>
        <taxon>Lepraria</taxon>
    </lineage>
</organism>
<dbReference type="Proteomes" id="UP001276659">
    <property type="component" value="Unassembled WGS sequence"/>
</dbReference>
<comment type="caution">
    <text evidence="1">The sequence shown here is derived from an EMBL/GenBank/DDBJ whole genome shotgun (WGS) entry which is preliminary data.</text>
</comment>
<evidence type="ECO:0000313" key="2">
    <source>
        <dbReference type="Proteomes" id="UP001276659"/>
    </source>
</evidence>
<accession>A0AAD9ZEK1</accession>
<evidence type="ECO:0000313" key="1">
    <source>
        <dbReference type="EMBL" id="KAK3174912.1"/>
    </source>
</evidence>
<proteinExistence type="predicted"/>